<dbReference type="PANTHER" id="PTHR21343:SF1">
    <property type="entry name" value="COBYRIC ACID SYNTHASE"/>
    <property type="match status" value="1"/>
</dbReference>
<evidence type="ECO:0000256" key="4">
    <source>
        <dbReference type="HAMAP-Rule" id="MF_00028"/>
    </source>
</evidence>
<dbReference type="PROSITE" id="PS51274">
    <property type="entry name" value="GATASE_COBBQ"/>
    <property type="match status" value="1"/>
</dbReference>
<evidence type="ECO:0000313" key="7">
    <source>
        <dbReference type="EMBL" id="MCC3145488.1"/>
    </source>
</evidence>
<feature type="domain" description="CobQ/CobB/MinD/ParA nucleotide binding" evidence="5">
    <location>
        <begin position="8"/>
        <end position="239"/>
    </location>
</feature>
<dbReference type="Pfam" id="PF07685">
    <property type="entry name" value="GATase_3"/>
    <property type="match status" value="1"/>
</dbReference>
<dbReference type="SUPFAM" id="SSF52540">
    <property type="entry name" value="P-loop containing nucleoside triphosphate hydrolases"/>
    <property type="match status" value="1"/>
</dbReference>
<dbReference type="InterPro" id="IPR011698">
    <property type="entry name" value="GATase_3"/>
</dbReference>
<dbReference type="CDD" id="cd01750">
    <property type="entry name" value="GATase1_CobQ"/>
    <property type="match status" value="1"/>
</dbReference>
<comment type="pathway">
    <text evidence="1 4">Cofactor biosynthesis; adenosylcobalamin biosynthesis.</text>
</comment>
<dbReference type="Pfam" id="PF01656">
    <property type="entry name" value="CbiA"/>
    <property type="match status" value="1"/>
</dbReference>
<dbReference type="Proteomes" id="UP001199296">
    <property type="component" value="Unassembled WGS sequence"/>
</dbReference>
<dbReference type="NCBIfam" id="NF001989">
    <property type="entry name" value="PRK00784.1"/>
    <property type="match status" value="1"/>
</dbReference>
<dbReference type="EMBL" id="JAJFAT010000012">
    <property type="protein sequence ID" value="MCC3145488.1"/>
    <property type="molecule type" value="Genomic_DNA"/>
</dbReference>
<dbReference type="GO" id="GO:0015420">
    <property type="term" value="F:ABC-type vitamin B12 transporter activity"/>
    <property type="evidence" value="ECO:0007669"/>
    <property type="project" value="UniProtKB-UniRule"/>
</dbReference>
<dbReference type="InterPro" id="IPR029062">
    <property type="entry name" value="Class_I_gatase-like"/>
</dbReference>
<dbReference type="GO" id="GO:0003824">
    <property type="term" value="F:catalytic activity"/>
    <property type="evidence" value="ECO:0007669"/>
    <property type="project" value="InterPro"/>
</dbReference>
<comment type="similarity">
    <text evidence="4">Belongs to the CobB/CobQ family. CobQ subfamily.</text>
</comment>
<dbReference type="Gene3D" id="3.40.50.880">
    <property type="match status" value="1"/>
</dbReference>
<dbReference type="InterPro" id="IPR027417">
    <property type="entry name" value="P-loop_NTPase"/>
</dbReference>
<dbReference type="AlphaFoldDB" id="A0AAW4X101"/>
<feature type="active site" evidence="4">
    <location>
        <position position="452"/>
    </location>
</feature>
<evidence type="ECO:0000313" key="8">
    <source>
        <dbReference type="Proteomes" id="UP001199296"/>
    </source>
</evidence>
<dbReference type="SUPFAM" id="SSF52317">
    <property type="entry name" value="Class I glutamine amidotransferase-like"/>
    <property type="match status" value="1"/>
</dbReference>
<comment type="caution">
    <text evidence="7">The sequence shown here is derived from an EMBL/GenBank/DDBJ whole genome shotgun (WGS) entry which is preliminary data.</text>
</comment>
<name>A0AAW4X101_9FIRM</name>
<dbReference type="InterPro" id="IPR004459">
    <property type="entry name" value="CobQ_synth"/>
</dbReference>
<gene>
    <name evidence="4" type="primary">cobQ</name>
    <name evidence="7" type="ORF">LJ207_09150</name>
</gene>
<reference evidence="7 8" key="1">
    <citation type="submission" date="2021-10" db="EMBL/GenBank/DDBJ databases">
        <authorList>
            <person name="Grouzdev D.S."/>
            <person name="Pantiukh K.S."/>
            <person name="Krutkina M.S."/>
        </authorList>
    </citation>
    <scope>NUCLEOTIDE SEQUENCE [LARGE SCALE GENOMIC DNA]</scope>
    <source>
        <strain evidence="7 8">Z-7514</strain>
    </source>
</reference>
<dbReference type="Gene3D" id="3.40.50.300">
    <property type="entry name" value="P-loop containing nucleotide triphosphate hydrolases"/>
    <property type="match status" value="1"/>
</dbReference>
<feature type="active site" description="Nucleophile" evidence="4">
    <location>
        <position position="336"/>
    </location>
</feature>
<accession>A0AAW4X101</accession>
<evidence type="ECO:0000259" key="5">
    <source>
        <dbReference type="Pfam" id="PF01656"/>
    </source>
</evidence>
<keyword evidence="3 4" id="KW-0315">Glutamine amidotransferase</keyword>
<dbReference type="InterPro" id="IPR002586">
    <property type="entry name" value="CobQ/CobB/MinD/ParA_Nub-bd_dom"/>
</dbReference>
<dbReference type="HAMAP" id="MF_00028">
    <property type="entry name" value="CobQ"/>
    <property type="match status" value="1"/>
</dbReference>
<sequence length="519" mass="58074">MKNRADTLMIQATASDAGKSLFAAALCRIFSRRGIKTVPFKAWNMSLNSYVTKNGGEIGIAQALQAEAAGREPEVDMQPILIKAMGDGQTQVIIRGKADKNIYYSQEKKDYREIFAETIRNSLQKLRQENDLIIIEGAGSPAEINRSGPDFANMFTAEIYNSPVLLISNIDRGGALASLVGTLKLLSEKEKKLVQGLLINKFRGDFELLKPALGFLKEYTGKEVLGVIPYLKDLNLPEEDSASLKKRSQKNCSNKIKIGIIRLPHISNFSDFNSLKMEADVYLEYIEKAQSLNNFDLIIIPGSKTTTKDLDFIKRSGLAAKIKLAAQTGTLIMGICGGFQMLGRSLYDKHQTEGGSKKMEGLNLLPIDTEFLPDKTTHQVEAVLNNKLEKIEPFSGFDFNKNLKGYEIHMGITKYLEKSKPLFELQKRSGEKVKIMDGAVDLEGNCIGSYLHGLFDNDSFRRSLINYLKEKKNLSLNKEKAKSLKNSYHDNLQKELNRLADIVESRVDIDKLLNLSRRS</sequence>
<evidence type="ECO:0000259" key="6">
    <source>
        <dbReference type="Pfam" id="PF07685"/>
    </source>
</evidence>
<evidence type="ECO:0000256" key="2">
    <source>
        <dbReference type="ARBA" id="ARBA00022573"/>
    </source>
</evidence>
<keyword evidence="8" id="KW-1185">Reference proteome</keyword>
<organism evidence="7 8">
    <name type="scientific">Halanaerobium polyolivorans</name>
    <dbReference type="NCBI Taxonomy" id="2886943"/>
    <lineage>
        <taxon>Bacteria</taxon>
        <taxon>Bacillati</taxon>
        <taxon>Bacillota</taxon>
        <taxon>Clostridia</taxon>
        <taxon>Halanaerobiales</taxon>
        <taxon>Halanaerobiaceae</taxon>
        <taxon>Halanaerobium</taxon>
    </lineage>
</organism>
<dbReference type="PANTHER" id="PTHR21343">
    <property type="entry name" value="DETHIOBIOTIN SYNTHETASE"/>
    <property type="match status" value="1"/>
</dbReference>
<keyword evidence="2 4" id="KW-0169">Cobalamin biosynthesis</keyword>
<dbReference type="GO" id="GO:0009236">
    <property type="term" value="P:cobalamin biosynthetic process"/>
    <property type="evidence" value="ECO:0007669"/>
    <property type="project" value="UniProtKB-UniRule"/>
</dbReference>
<evidence type="ECO:0000256" key="1">
    <source>
        <dbReference type="ARBA" id="ARBA00004953"/>
    </source>
</evidence>
<proteinExistence type="inferred from homology"/>
<feature type="domain" description="CobB/CobQ-like glutamine amidotransferase" evidence="6">
    <location>
        <begin position="257"/>
        <end position="459"/>
    </location>
</feature>
<dbReference type="NCBIfam" id="TIGR00313">
    <property type="entry name" value="cobQ"/>
    <property type="match status" value="1"/>
</dbReference>
<dbReference type="RefSeq" id="WP_229346192.1">
    <property type="nucleotide sequence ID" value="NZ_JAJFAT010000012.1"/>
</dbReference>
<dbReference type="InterPro" id="IPR033949">
    <property type="entry name" value="CobQ_GATase1"/>
</dbReference>
<protein>
    <recommendedName>
        <fullName evidence="4">Cobyric acid synthase</fullName>
    </recommendedName>
</protein>
<comment type="function">
    <text evidence="4">Catalyzes amidations at positions B, D, E, and G on adenosylcobyrinic A,C-diamide. NH(2) groups are provided by glutamine, and one molecule of ATP is hydrogenolyzed for each amidation.</text>
</comment>
<evidence type="ECO:0000256" key="3">
    <source>
        <dbReference type="ARBA" id="ARBA00022962"/>
    </source>
</evidence>